<protein>
    <submittedName>
        <fullName evidence="2">Uncharacterized protein</fullName>
    </submittedName>
</protein>
<proteinExistence type="predicted"/>
<dbReference type="PANTHER" id="PTHR38386">
    <property type="entry name" value="OS05G0426900 PROTEIN"/>
    <property type="match status" value="1"/>
</dbReference>
<reference evidence="2 3" key="1">
    <citation type="journal article" date="2019" name="Plant Biotechnol. J.">
        <title>The red bayberry genome and genetic basis of sex determination.</title>
        <authorList>
            <person name="Jia H.M."/>
            <person name="Jia H.J."/>
            <person name="Cai Q.L."/>
            <person name="Wang Y."/>
            <person name="Zhao H.B."/>
            <person name="Yang W.F."/>
            <person name="Wang G.Y."/>
            <person name="Li Y.H."/>
            <person name="Zhan D.L."/>
            <person name="Shen Y.T."/>
            <person name="Niu Q.F."/>
            <person name="Chang L."/>
            <person name="Qiu J."/>
            <person name="Zhao L."/>
            <person name="Xie H.B."/>
            <person name="Fu W.Y."/>
            <person name="Jin J."/>
            <person name="Li X.W."/>
            <person name="Jiao Y."/>
            <person name="Zhou C.C."/>
            <person name="Tu T."/>
            <person name="Chai C.Y."/>
            <person name="Gao J.L."/>
            <person name="Fan L.J."/>
            <person name="van de Weg E."/>
            <person name="Wang J.Y."/>
            <person name="Gao Z.S."/>
        </authorList>
    </citation>
    <scope>NUCLEOTIDE SEQUENCE [LARGE SCALE GENOMIC DNA]</scope>
    <source>
        <tissue evidence="2">Leaves</tissue>
    </source>
</reference>
<organism evidence="2 3">
    <name type="scientific">Morella rubra</name>
    <name type="common">Chinese bayberry</name>
    <dbReference type="NCBI Taxonomy" id="262757"/>
    <lineage>
        <taxon>Eukaryota</taxon>
        <taxon>Viridiplantae</taxon>
        <taxon>Streptophyta</taxon>
        <taxon>Embryophyta</taxon>
        <taxon>Tracheophyta</taxon>
        <taxon>Spermatophyta</taxon>
        <taxon>Magnoliopsida</taxon>
        <taxon>eudicotyledons</taxon>
        <taxon>Gunneridae</taxon>
        <taxon>Pentapetalae</taxon>
        <taxon>rosids</taxon>
        <taxon>fabids</taxon>
        <taxon>Fagales</taxon>
        <taxon>Myricaceae</taxon>
        <taxon>Morella</taxon>
    </lineage>
</organism>
<feature type="region of interest" description="Disordered" evidence="1">
    <location>
        <begin position="18"/>
        <end position="102"/>
    </location>
</feature>
<evidence type="ECO:0000313" key="2">
    <source>
        <dbReference type="EMBL" id="KAB1208553.1"/>
    </source>
</evidence>
<name>A0A6A1V722_9ROSI</name>
<dbReference type="PANTHER" id="PTHR38386:SF6">
    <property type="entry name" value="OS05G0426900 PROTEIN"/>
    <property type="match status" value="1"/>
</dbReference>
<feature type="region of interest" description="Disordered" evidence="1">
    <location>
        <begin position="126"/>
        <end position="150"/>
    </location>
</feature>
<dbReference type="OrthoDB" id="1931397at2759"/>
<feature type="compositionally biased region" description="Low complexity" evidence="1">
    <location>
        <begin position="80"/>
        <end position="98"/>
    </location>
</feature>
<sequence>MNGYSKIKVINSHKSRSIDFSDVPSFPQYSEPSQNTDSDPTYKAQESNQIKDTDSKNANNQEFLAKEGDENGNDGERSDVVLSRSSSVSSTSGFQSAVKRAFSMRRSSSVSERYCRIYDQSVTLPSPLDDVGEENEGGTGDTKRAAERSVKTKLRGGRILRACKRLFGL</sequence>
<evidence type="ECO:0000256" key="1">
    <source>
        <dbReference type="SAM" id="MobiDB-lite"/>
    </source>
</evidence>
<feature type="compositionally biased region" description="Basic and acidic residues" evidence="1">
    <location>
        <begin position="64"/>
        <end position="79"/>
    </location>
</feature>
<keyword evidence="3" id="KW-1185">Reference proteome</keyword>
<gene>
    <name evidence="2" type="ORF">CJ030_MR7G000283</name>
</gene>
<dbReference type="EMBL" id="RXIC02000025">
    <property type="protein sequence ID" value="KAB1208553.1"/>
    <property type="molecule type" value="Genomic_DNA"/>
</dbReference>
<feature type="compositionally biased region" description="Basic and acidic residues" evidence="1">
    <location>
        <begin position="141"/>
        <end position="150"/>
    </location>
</feature>
<evidence type="ECO:0000313" key="3">
    <source>
        <dbReference type="Proteomes" id="UP000516437"/>
    </source>
</evidence>
<accession>A0A6A1V722</accession>
<comment type="caution">
    <text evidence="2">The sequence shown here is derived from an EMBL/GenBank/DDBJ whole genome shotgun (WGS) entry which is preliminary data.</text>
</comment>
<feature type="compositionally biased region" description="Polar residues" evidence="1">
    <location>
        <begin position="27"/>
        <end position="48"/>
    </location>
</feature>
<dbReference type="Proteomes" id="UP000516437">
    <property type="component" value="Chromosome 7"/>
</dbReference>
<dbReference type="AlphaFoldDB" id="A0A6A1V722"/>